<reference evidence="2" key="1">
    <citation type="submission" date="2021-01" db="EMBL/GenBank/DDBJ databases">
        <authorList>
            <person name="Corre E."/>
            <person name="Pelletier E."/>
            <person name="Niang G."/>
            <person name="Scheremetjew M."/>
            <person name="Finn R."/>
            <person name="Kale V."/>
            <person name="Holt S."/>
            <person name="Cochrane G."/>
            <person name="Meng A."/>
            <person name="Brown T."/>
            <person name="Cohen L."/>
        </authorList>
    </citation>
    <scope>NUCLEOTIDE SEQUENCE</scope>
    <source>
        <strain evidence="2">WS</strain>
    </source>
</reference>
<organism evidence="2">
    <name type="scientific">Percolomonas cosmopolitus</name>
    <dbReference type="NCBI Taxonomy" id="63605"/>
    <lineage>
        <taxon>Eukaryota</taxon>
        <taxon>Discoba</taxon>
        <taxon>Heterolobosea</taxon>
        <taxon>Tetramitia</taxon>
        <taxon>Eutetramitia</taxon>
        <taxon>Percolomonadidae</taxon>
        <taxon>Percolomonas</taxon>
    </lineage>
</organism>
<feature type="region of interest" description="Disordered" evidence="1">
    <location>
        <begin position="290"/>
        <end position="320"/>
    </location>
</feature>
<sequence>MPSSSSYLRKFMKECPNAVNHITCHHRVSNLGSNTKRLYSKLSVREKKLLQMQMEQQEKKQVVGSYLRKYFNTSTFSGGQQNQEETRDEVSLHCTTQQQPFHSKLSVQKYKHQSQVEKILQLELTRKRNSANPKAKSSPGRVNVQLLQKDIDESLYHSYSRKYFQHGFDVFIAKLRKECQANHRTKRVFCMDNRNLANELEERLSVLVAEKQYETRTLSDQSMPLEDDVTDSLIANITEFHRKKFSSNDIEEKEQNEEQLSMTHHSANTHEDTDDEDLPQYLSVANGSVAKQNETSSTGNSSAVFQFSEEEDEDDEDDTKYTTFLQRDKWFEDDIDDDFEMLEFDYSFDDDSSNPRERLMRML</sequence>
<feature type="compositionally biased region" description="Acidic residues" evidence="1">
    <location>
        <begin position="308"/>
        <end position="318"/>
    </location>
</feature>
<proteinExistence type="predicted"/>
<dbReference type="EMBL" id="HBGD01011530">
    <property type="protein sequence ID" value="CAD9086286.1"/>
    <property type="molecule type" value="Transcribed_RNA"/>
</dbReference>
<name>A0A7S1KU90_9EUKA</name>
<feature type="region of interest" description="Disordered" evidence="1">
    <location>
        <begin position="245"/>
        <end position="276"/>
    </location>
</feature>
<evidence type="ECO:0000256" key="1">
    <source>
        <dbReference type="SAM" id="MobiDB-lite"/>
    </source>
</evidence>
<protein>
    <submittedName>
        <fullName evidence="2">Uncharacterized protein</fullName>
    </submittedName>
</protein>
<gene>
    <name evidence="2" type="ORF">PCOS0759_LOCUS9540</name>
</gene>
<accession>A0A7S1KU90</accession>
<dbReference type="AlphaFoldDB" id="A0A7S1KU90"/>
<evidence type="ECO:0000313" key="2">
    <source>
        <dbReference type="EMBL" id="CAD9086286.1"/>
    </source>
</evidence>
<feature type="compositionally biased region" description="Polar residues" evidence="1">
    <location>
        <begin position="290"/>
        <end position="305"/>
    </location>
</feature>